<reference evidence="1 2" key="1">
    <citation type="submission" date="2015-11" db="EMBL/GenBank/DDBJ databases">
        <title>Genomic analysis of 38 Legionella species identifies large and diverse effector repertoires.</title>
        <authorList>
            <person name="Burstein D."/>
            <person name="Amaro F."/>
            <person name="Zusman T."/>
            <person name="Lifshitz Z."/>
            <person name="Cohen O."/>
            <person name="Gilbert J.A."/>
            <person name="Pupko T."/>
            <person name="Shuman H.A."/>
            <person name="Segal G."/>
        </authorList>
    </citation>
    <scope>NUCLEOTIDE SEQUENCE [LARGE SCALE GENOMIC DNA]</scope>
    <source>
        <strain evidence="1 2">ATCC 49655</strain>
    </source>
</reference>
<gene>
    <name evidence="1" type="ORF">Lsha_1986</name>
</gene>
<proteinExistence type="predicted"/>
<evidence type="ECO:0000313" key="2">
    <source>
        <dbReference type="Proteomes" id="UP000054600"/>
    </source>
</evidence>
<keyword evidence="2" id="KW-1185">Reference proteome</keyword>
<organism evidence="1 2">
    <name type="scientific">Legionella shakespearei DSM 23087</name>
    <dbReference type="NCBI Taxonomy" id="1122169"/>
    <lineage>
        <taxon>Bacteria</taxon>
        <taxon>Pseudomonadati</taxon>
        <taxon>Pseudomonadota</taxon>
        <taxon>Gammaproteobacteria</taxon>
        <taxon>Legionellales</taxon>
        <taxon>Legionellaceae</taxon>
        <taxon>Legionella</taxon>
    </lineage>
</organism>
<accession>A0A0W0YQZ8</accession>
<dbReference type="EMBL" id="LNYW01000049">
    <property type="protein sequence ID" value="KTD59290.1"/>
    <property type="molecule type" value="Genomic_DNA"/>
</dbReference>
<comment type="caution">
    <text evidence="1">The sequence shown here is derived from an EMBL/GenBank/DDBJ whole genome shotgun (WGS) entry which is preliminary data.</text>
</comment>
<dbReference type="STRING" id="1122169.Lsha_1986"/>
<dbReference type="Proteomes" id="UP000054600">
    <property type="component" value="Unassembled WGS sequence"/>
</dbReference>
<protein>
    <submittedName>
        <fullName evidence="1">Uncharacterized protein</fullName>
    </submittedName>
</protein>
<dbReference type="PATRIC" id="fig|1122169.6.peg.2267"/>
<name>A0A0W0YQZ8_9GAMM</name>
<dbReference type="AlphaFoldDB" id="A0A0W0YQZ8"/>
<evidence type="ECO:0000313" key="1">
    <source>
        <dbReference type="EMBL" id="KTD59290.1"/>
    </source>
</evidence>
<sequence>MGLRELLDRLDNTPVLPVPSIRVFEGTDLDLLCEEGSLCSLCSFNISTNQKDSLENTTNMNEIKALCECGYRRPFCTCRFYNLPM</sequence>